<sequence length="280" mass="32046">MYGNGVNLHVVMAGASDGPLVMLLHGFPEFWYGWRKQLPALAAAGYQVWAPDQRGYNRSDKPKGVSAYHIEVLARDVVSLIETSGREQVYLAGHDWGAAVAWWVAGRYPHLVKKLAILNVPHPAVMRRAVLEDPEQRKKSWYIFFFQLPWLPEYLLSRNGYTDLIRMLKGSSRRGTFTDDDLMAYKQAWSQPGALTAMLNWYRAAVRYQAQAVELGRIRVPTLMIWGVNDIALDRKMAQPSIDLCDEGRLVFLEEATHWVQHEEPETVNQLLIEFFGESR</sequence>
<dbReference type="AlphaFoldDB" id="A0A7C1JRH4"/>
<protein>
    <submittedName>
        <fullName evidence="3">Alpha/beta hydrolase</fullName>
    </submittedName>
</protein>
<evidence type="ECO:0000256" key="1">
    <source>
        <dbReference type="ARBA" id="ARBA00022801"/>
    </source>
</evidence>
<dbReference type="SUPFAM" id="SSF53474">
    <property type="entry name" value="alpha/beta-Hydrolases"/>
    <property type="match status" value="1"/>
</dbReference>
<evidence type="ECO:0000259" key="2">
    <source>
        <dbReference type="Pfam" id="PF00561"/>
    </source>
</evidence>
<dbReference type="InterPro" id="IPR000639">
    <property type="entry name" value="Epox_hydrolase-like"/>
</dbReference>
<dbReference type="Gene3D" id="3.40.50.1820">
    <property type="entry name" value="alpha/beta hydrolase"/>
    <property type="match status" value="1"/>
</dbReference>
<dbReference type="InterPro" id="IPR000073">
    <property type="entry name" value="AB_hydrolase_1"/>
</dbReference>
<dbReference type="PANTHER" id="PTHR43329">
    <property type="entry name" value="EPOXIDE HYDROLASE"/>
    <property type="match status" value="1"/>
</dbReference>
<comment type="caution">
    <text evidence="3">The sequence shown here is derived from an EMBL/GenBank/DDBJ whole genome shotgun (WGS) entry which is preliminary data.</text>
</comment>
<proteinExistence type="predicted"/>
<keyword evidence="1 3" id="KW-0378">Hydrolase</keyword>
<dbReference type="EMBL" id="DSMG01000042">
    <property type="protein sequence ID" value="HDX30567.1"/>
    <property type="molecule type" value="Genomic_DNA"/>
</dbReference>
<organism evidence="3">
    <name type="scientific">Caldilinea aerophila</name>
    <dbReference type="NCBI Taxonomy" id="133453"/>
    <lineage>
        <taxon>Bacteria</taxon>
        <taxon>Bacillati</taxon>
        <taxon>Chloroflexota</taxon>
        <taxon>Caldilineae</taxon>
        <taxon>Caldilineales</taxon>
        <taxon>Caldilineaceae</taxon>
        <taxon>Caldilinea</taxon>
    </lineage>
</organism>
<dbReference type="PRINTS" id="PR00111">
    <property type="entry name" value="ABHYDROLASE"/>
</dbReference>
<gene>
    <name evidence="3" type="ORF">ENQ20_03630</name>
</gene>
<evidence type="ECO:0000313" key="3">
    <source>
        <dbReference type="EMBL" id="HDX30567.1"/>
    </source>
</evidence>
<dbReference type="Pfam" id="PF00561">
    <property type="entry name" value="Abhydrolase_1"/>
    <property type="match status" value="1"/>
</dbReference>
<feature type="domain" description="AB hydrolase-1" evidence="2">
    <location>
        <begin position="19"/>
        <end position="265"/>
    </location>
</feature>
<name>A0A7C1JRH4_9CHLR</name>
<accession>A0A7C1JRH4</accession>
<dbReference type="GO" id="GO:0016787">
    <property type="term" value="F:hydrolase activity"/>
    <property type="evidence" value="ECO:0007669"/>
    <property type="project" value="UniProtKB-KW"/>
</dbReference>
<reference evidence="3" key="1">
    <citation type="journal article" date="2020" name="mSystems">
        <title>Genome- and Community-Level Interaction Insights into Carbon Utilization and Element Cycling Functions of Hydrothermarchaeota in Hydrothermal Sediment.</title>
        <authorList>
            <person name="Zhou Z."/>
            <person name="Liu Y."/>
            <person name="Xu W."/>
            <person name="Pan J."/>
            <person name="Luo Z.H."/>
            <person name="Li M."/>
        </authorList>
    </citation>
    <scope>NUCLEOTIDE SEQUENCE [LARGE SCALE GENOMIC DNA]</scope>
    <source>
        <strain evidence="3">SpSt-289</strain>
    </source>
</reference>
<dbReference type="PRINTS" id="PR00412">
    <property type="entry name" value="EPOXHYDRLASE"/>
</dbReference>
<dbReference type="InterPro" id="IPR029058">
    <property type="entry name" value="AB_hydrolase_fold"/>
</dbReference>